<accession>A0AAD2CXM4</accession>
<feature type="domain" description="Jacalin-type lectin" evidence="2">
    <location>
        <begin position="103"/>
        <end position="190"/>
    </location>
</feature>
<evidence type="ECO:0000313" key="4">
    <source>
        <dbReference type="Proteomes" id="UP001295684"/>
    </source>
</evidence>
<gene>
    <name evidence="3" type="ORF">ECRASSUSDP1_LOCUS14838</name>
</gene>
<name>A0AAD2CXM4_EUPCR</name>
<proteinExistence type="predicted"/>
<sequence length="333" mass="38152">MGVPYCCLKQDQCLDRKDSRLGSFVQKLEGDLYLVSFVHTPRVFVDQENENIPRYEKSQVLQERSKINDSEDSKSNGDSQQDINPINANLYKDFDDWRIISNDAEQTRIKKIVVYSDYYVCGMDVTYVNQDGKETTSKHAFDKSCLRSESCKKSEIDIEEDDYIVYISCSYSSQKKFIRSFKIGTNNRKLVINEGEIELKNAGPNMLKEVDLVQSKTSNDDSRKSRALFRSLGLGSQEEKVENAALLRDSHNSEACGRANEHEELFHNSYEDSFSLKRASLVDAFLKTQSCNFKKLKLKVCGFKTYFNGYMEDIEVYASTLDSSELSQSSFAE</sequence>
<organism evidence="3 4">
    <name type="scientific">Euplotes crassus</name>
    <dbReference type="NCBI Taxonomy" id="5936"/>
    <lineage>
        <taxon>Eukaryota</taxon>
        <taxon>Sar</taxon>
        <taxon>Alveolata</taxon>
        <taxon>Ciliophora</taxon>
        <taxon>Intramacronucleata</taxon>
        <taxon>Spirotrichea</taxon>
        <taxon>Hypotrichia</taxon>
        <taxon>Euplotida</taxon>
        <taxon>Euplotidae</taxon>
        <taxon>Moneuplotes</taxon>
    </lineage>
</organism>
<dbReference type="Gene3D" id="2.100.10.30">
    <property type="entry name" value="Jacalin-like lectin domain"/>
    <property type="match status" value="1"/>
</dbReference>
<comment type="caution">
    <text evidence="3">The sequence shown here is derived from an EMBL/GenBank/DDBJ whole genome shotgun (WGS) entry which is preliminary data.</text>
</comment>
<dbReference type="Proteomes" id="UP001295684">
    <property type="component" value="Unassembled WGS sequence"/>
</dbReference>
<dbReference type="AlphaFoldDB" id="A0AAD2CXM4"/>
<reference evidence="3" key="1">
    <citation type="submission" date="2023-07" db="EMBL/GenBank/DDBJ databases">
        <authorList>
            <consortium name="AG Swart"/>
            <person name="Singh M."/>
            <person name="Singh A."/>
            <person name="Seah K."/>
            <person name="Emmerich C."/>
        </authorList>
    </citation>
    <scope>NUCLEOTIDE SEQUENCE</scope>
    <source>
        <strain evidence="3">DP1</strain>
    </source>
</reference>
<keyword evidence="4" id="KW-1185">Reference proteome</keyword>
<feature type="region of interest" description="Disordered" evidence="1">
    <location>
        <begin position="58"/>
        <end position="83"/>
    </location>
</feature>
<dbReference type="EMBL" id="CAMPGE010014842">
    <property type="protein sequence ID" value="CAI2373492.1"/>
    <property type="molecule type" value="Genomic_DNA"/>
</dbReference>
<feature type="compositionally biased region" description="Basic and acidic residues" evidence="1">
    <location>
        <begin position="58"/>
        <end position="75"/>
    </location>
</feature>
<evidence type="ECO:0000313" key="3">
    <source>
        <dbReference type="EMBL" id="CAI2373492.1"/>
    </source>
</evidence>
<dbReference type="InterPro" id="IPR036404">
    <property type="entry name" value="Jacalin-like_lectin_dom_sf"/>
</dbReference>
<dbReference type="SUPFAM" id="SSF51101">
    <property type="entry name" value="Mannose-binding lectins"/>
    <property type="match status" value="1"/>
</dbReference>
<dbReference type="InterPro" id="IPR001229">
    <property type="entry name" value="Jacalin-like_lectin_dom"/>
</dbReference>
<dbReference type="Pfam" id="PF01419">
    <property type="entry name" value="Jacalin"/>
    <property type="match status" value="1"/>
</dbReference>
<evidence type="ECO:0000259" key="2">
    <source>
        <dbReference type="Pfam" id="PF01419"/>
    </source>
</evidence>
<evidence type="ECO:0000256" key="1">
    <source>
        <dbReference type="SAM" id="MobiDB-lite"/>
    </source>
</evidence>
<protein>
    <recommendedName>
        <fullName evidence="2">Jacalin-type lectin domain-containing protein</fullName>
    </recommendedName>
</protein>